<keyword evidence="3" id="KW-1185">Reference proteome</keyword>
<dbReference type="PANTHER" id="PTHR37512">
    <property type="entry name" value="TRIFUNCTIONAL NAD BIOSYNTHESIS/REGULATOR PROTEIN NADR"/>
    <property type="match status" value="1"/>
</dbReference>
<dbReference type="Gene3D" id="3.40.50.300">
    <property type="entry name" value="P-loop containing nucleotide triphosphate hydrolases"/>
    <property type="match status" value="1"/>
</dbReference>
<dbReference type="InterPro" id="IPR038727">
    <property type="entry name" value="NadR/Ttd14_AAA_dom"/>
</dbReference>
<accession>A0ABN1MQL7</accession>
<dbReference type="Proteomes" id="UP001501126">
    <property type="component" value="Unassembled WGS sequence"/>
</dbReference>
<dbReference type="InterPro" id="IPR052735">
    <property type="entry name" value="NAD_biosynth-regulator"/>
</dbReference>
<gene>
    <name evidence="2" type="ORF">GCM10009118_15520</name>
</gene>
<protein>
    <recommendedName>
        <fullName evidence="1">NadR/Ttd14 AAA domain-containing protein</fullName>
    </recommendedName>
</protein>
<evidence type="ECO:0000313" key="2">
    <source>
        <dbReference type="EMBL" id="GAA0875144.1"/>
    </source>
</evidence>
<dbReference type="RefSeq" id="WP_343786290.1">
    <property type="nucleotide sequence ID" value="NZ_BAAAFH010000007.1"/>
</dbReference>
<reference evidence="2 3" key="1">
    <citation type="journal article" date="2019" name="Int. J. Syst. Evol. Microbiol.">
        <title>The Global Catalogue of Microorganisms (GCM) 10K type strain sequencing project: providing services to taxonomists for standard genome sequencing and annotation.</title>
        <authorList>
            <consortium name="The Broad Institute Genomics Platform"/>
            <consortium name="The Broad Institute Genome Sequencing Center for Infectious Disease"/>
            <person name="Wu L."/>
            <person name="Ma J."/>
        </authorList>
    </citation>
    <scope>NUCLEOTIDE SEQUENCE [LARGE SCALE GENOMIC DNA]</scope>
    <source>
        <strain evidence="2 3">JCM 16083</strain>
    </source>
</reference>
<sequence length="174" mass="20011">MIRIVVTGPESSGKTTLATQLSRHFNCPWIPEYARAFLMKQNGNYVREDLEIILEGQLKSWEKVKGMPLVIYDTDTSVLKVWHEFKYGTNNPVIDLAFSQQKTDLFLLCKPDISYEEDPLRENPNERDELFSLYENLLAPHKTKVRIIDGEGEIRLQKAIDAVAKIVQSPTSRD</sequence>
<proteinExistence type="predicted"/>
<feature type="domain" description="NadR/Ttd14 AAA" evidence="1">
    <location>
        <begin position="3"/>
        <end position="153"/>
    </location>
</feature>
<dbReference type="EMBL" id="BAAAFH010000007">
    <property type="protein sequence ID" value="GAA0875144.1"/>
    <property type="molecule type" value="Genomic_DNA"/>
</dbReference>
<dbReference type="InterPro" id="IPR027417">
    <property type="entry name" value="P-loop_NTPase"/>
</dbReference>
<evidence type="ECO:0000313" key="3">
    <source>
        <dbReference type="Proteomes" id="UP001501126"/>
    </source>
</evidence>
<dbReference type="PANTHER" id="PTHR37512:SF1">
    <property type="entry name" value="NADR_TTD14 AAA DOMAIN-CONTAINING PROTEIN"/>
    <property type="match status" value="1"/>
</dbReference>
<organism evidence="2 3">
    <name type="scientific">Wandonia haliotis</name>
    <dbReference type="NCBI Taxonomy" id="574963"/>
    <lineage>
        <taxon>Bacteria</taxon>
        <taxon>Pseudomonadati</taxon>
        <taxon>Bacteroidota</taxon>
        <taxon>Flavobacteriia</taxon>
        <taxon>Flavobacteriales</taxon>
        <taxon>Crocinitomicaceae</taxon>
        <taxon>Wandonia</taxon>
    </lineage>
</organism>
<comment type="caution">
    <text evidence="2">The sequence shown here is derived from an EMBL/GenBank/DDBJ whole genome shotgun (WGS) entry which is preliminary data.</text>
</comment>
<dbReference type="SUPFAM" id="SSF52540">
    <property type="entry name" value="P-loop containing nucleoside triphosphate hydrolases"/>
    <property type="match status" value="1"/>
</dbReference>
<evidence type="ECO:0000259" key="1">
    <source>
        <dbReference type="Pfam" id="PF13521"/>
    </source>
</evidence>
<name>A0ABN1MQL7_9FLAO</name>
<dbReference type="Pfam" id="PF13521">
    <property type="entry name" value="AAA_28"/>
    <property type="match status" value="1"/>
</dbReference>